<protein>
    <submittedName>
        <fullName evidence="1">11228_t:CDS:1</fullName>
    </submittedName>
</protein>
<name>A0ACA9P325_9GLOM</name>
<reference evidence="1" key="1">
    <citation type="submission" date="2021-06" db="EMBL/GenBank/DDBJ databases">
        <authorList>
            <person name="Kallberg Y."/>
            <person name="Tangrot J."/>
            <person name="Rosling A."/>
        </authorList>
    </citation>
    <scope>NUCLEOTIDE SEQUENCE</scope>
    <source>
        <strain evidence="1">IL203A</strain>
    </source>
</reference>
<keyword evidence="2" id="KW-1185">Reference proteome</keyword>
<gene>
    <name evidence="1" type="ORF">DHETER_LOCUS11100</name>
</gene>
<accession>A0ACA9P325</accession>
<feature type="non-terminal residue" evidence="1">
    <location>
        <position position="44"/>
    </location>
</feature>
<evidence type="ECO:0000313" key="2">
    <source>
        <dbReference type="Proteomes" id="UP000789702"/>
    </source>
</evidence>
<sequence length="44" mass="4615">NAEASISDVSHAVNAEADTLCDNVVDNEASTSHENTINKEPSNT</sequence>
<proteinExistence type="predicted"/>
<comment type="caution">
    <text evidence="1">The sequence shown here is derived from an EMBL/GenBank/DDBJ whole genome shotgun (WGS) entry which is preliminary data.</text>
</comment>
<organism evidence="1 2">
    <name type="scientific">Dentiscutata heterogama</name>
    <dbReference type="NCBI Taxonomy" id="1316150"/>
    <lineage>
        <taxon>Eukaryota</taxon>
        <taxon>Fungi</taxon>
        <taxon>Fungi incertae sedis</taxon>
        <taxon>Mucoromycota</taxon>
        <taxon>Glomeromycotina</taxon>
        <taxon>Glomeromycetes</taxon>
        <taxon>Diversisporales</taxon>
        <taxon>Gigasporaceae</taxon>
        <taxon>Dentiscutata</taxon>
    </lineage>
</organism>
<dbReference type="EMBL" id="CAJVPU010023338">
    <property type="protein sequence ID" value="CAG8687953.1"/>
    <property type="molecule type" value="Genomic_DNA"/>
</dbReference>
<dbReference type="Proteomes" id="UP000789702">
    <property type="component" value="Unassembled WGS sequence"/>
</dbReference>
<evidence type="ECO:0000313" key="1">
    <source>
        <dbReference type="EMBL" id="CAG8687953.1"/>
    </source>
</evidence>
<feature type="non-terminal residue" evidence="1">
    <location>
        <position position="1"/>
    </location>
</feature>